<protein>
    <recommendedName>
        <fullName evidence="2">peptidylprolyl isomerase</fullName>
        <ecNumber evidence="2">5.2.1.8</ecNumber>
    </recommendedName>
    <alternativeName>
        <fullName evidence="5">Rotamase</fullName>
    </alternativeName>
</protein>
<dbReference type="SMART" id="SM00028">
    <property type="entry name" value="TPR"/>
    <property type="match status" value="2"/>
</dbReference>
<dbReference type="Gene3D" id="1.25.40.10">
    <property type="entry name" value="Tetratricopeptide repeat domain"/>
    <property type="match status" value="1"/>
</dbReference>
<dbReference type="Pfam" id="PF13181">
    <property type="entry name" value="TPR_8"/>
    <property type="match status" value="1"/>
</dbReference>
<dbReference type="GO" id="GO:0003755">
    <property type="term" value="F:peptidyl-prolyl cis-trans isomerase activity"/>
    <property type="evidence" value="ECO:0007669"/>
    <property type="project" value="UniProtKB-EC"/>
</dbReference>
<dbReference type="InterPro" id="IPR050754">
    <property type="entry name" value="FKBP4/5/8-like"/>
</dbReference>
<evidence type="ECO:0000256" key="5">
    <source>
        <dbReference type="ARBA" id="ARBA00029569"/>
    </source>
</evidence>
<keyword evidence="4" id="KW-0413">Isomerase</keyword>
<feature type="compositionally biased region" description="Basic and acidic residues" evidence="6">
    <location>
        <begin position="154"/>
        <end position="167"/>
    </location>
</feature>
<dbReference type="InterPro" id="IPR019734">
    <property type="entry name" value="TPR_rpt"/>
</dbReference>
<sequence length="184" mass="21350">MYKKVISFLEFGSGFEGDLDAERKALLLVGHLNLALCHLKLLEHVEARDQCDKALKLDPSSEKGLFRRGQANLGLGEPEKAKVDFEAVCKMDPNNKAAANQIILCNKKIKEQKGREKKIYANMFEKFAQRDREKEEEWRRNQPDVMKTLGEWGQDEREREMTDFERENPNILMLNSTGEEFKNM</sequence>
<keyword evidence="8" id="KW-1185">Reference proteome</keyword>
<evidence type="ECO:0000256" key="2">
    <source>
        <dbReference type="ARBA" id="ARBA00013194"/>
    </source>
</evidence>
<dbReference type="InterPro" id="IPR011990">
    <property type="entry name" value="TPR-like_helical_dom_sf"/>
</dbReference>
<evidence type="ECO:0000256" key="1">
    <source>
        <dbReference type="ARBA" id="ARBA00000971"/>
    </source>
</evidence>
<dbReference type="EMBL" id="NEVH01006991">
    <property type="protein sequence ID" value="PNF36127.1"/>
    <property type="molecule type" value="Genomic_DNA"/>
</dbReference>
<comment type="catalytic activity">
    <reaction evidence="1">
        <text>[protein]-peptidylproline (omega=180) = [protein]-peptidylproline (omega=0)</text>
        <dbReference type="Rhea" id="RHEA:16237"/>
        <dbReference type="Rhea" id="RHEA-COMP:10747"/>
        <dbReference type="Rhea" id="RHEA-COMP:10748"/>
        <dbReference type="ChEBI" id="CHEBI:83833"/>
        <dbReference type="ChEBI" id="CHEBI:83834"/>
        <dbReference type="EC" id="5.2.1.8"/>
    </reaction>
</comment>
<dbReference type="PANTHER" id="PTHR46512">
    <property type="entry name" value="PEPTIDYLPROLYL ISOMERASE"/>
    <property type="match status" value="1"/>
</dbReference>
<evidence type="ECO:0000256" key="6">
    <source>
        <dbReference type="SAM" id="MobiDB-lite"/>
    </source>
</evidence>
<evidence type="ECO:0000256" key="4">
    <source>
        <dbReference type="ARBA" id="ARBA00023235"/>
    </source>
</evidence>
<dbReference type="AlphaFoldDB" id="A0A2J7R5L5"/>
<comment type="caution">
    <text evidence="7">The sequence shown here is derived from an EMBL/GenBank/DDBJ whole genome shotgun (WGS) entry which is preliminary data.</text>
</comment>
<dbReference type="SUPFAM" id="SSF48452">
    <property type="entry name" value="TPR-like"/>
    <property type="match status" value="1"/>
</dbReference>
<proteinExistence type="predicted"/>
<dbReference type="PANTHER" id="PTHR46512:SF9">
    <property type="entry name" value="PEPTIDYLPROLYL ISOMERASE"/>
    <property type="match status" value="1"/>
</dbReference>
<evidence type="ECO:0000313" key="8">
    <source>
        <dbReference type="Proteomes" id="UP000235965"/>
    </source>
</evidence>
<dbReference type="EC" id="5.2.1.8" evidence="2"/>
<name>A0A2J7R5L5_9NEOP</name>
<keyword evidence="3" id="KW-0697">Rotamase</keyword>
<dbReference type="OrthoDB" id="433738at2759"/>
<evidence type="ECO:0000313" key="7">
    <source>
        <dbReference type="EMBL" id="PNF36127.1"/>
    </source>
</evidence>
<dbReference type="Proteomes" id="UP000235965">
    <property type="component" value="Unassembled WGS sequence"/>
</dbReference>
<reference evidence="7 8" key="1">
    <citation type="submission" date="2017-12" db="EMBL/GenBank/DDBJ databases">
        <title>Hemimetabolous genomes reveal molecular basis of termite eusociality.</title>
        <authorList>
            <person name="Harrison M.C."/>
            <person name="Jongepier E."/>
            <person name="Robertson H.M."/>
            <person name="Arning N."/>
            <person name="Bitard-Feildel T."/>
            <person name="Chao H."/>
            <person name="Childers C.P."/>
            <person name="Dinh H."/>
            <person name="Doddapaneni H."/>
            <person name="Dugan S."/>
            <person name="Gowin J."/>
            <person name="Greiner C."/>
            <person name="Han Y."/>
            <person name="Hu H."/>
            <person name="Hughes D.S.T."/>
            <person name="Huylmans A.-K."/>
            <person name="Kemena C."/>
            <person name="Kremer L.P.M."/>
            <person name="Lee S.L."/>
            <person name="Lopez-Ezquerra A."/>
            <person name="Mallet L."/>
            <person name="Monroy-Kuhn J.M."/>
            <person name="Moser A."/>
            <person name="Murali S.C."/>
            <person name="Muzny D.M."/>
            <person name="Otani S."/>
            <person name="Piulachs M.-D."/>
            <person name="Poelchau M."/>
            <person name="Qu J."/>
            <person name="Schaub F."/>
            <person name="Wada-Katsumata A."/>
            <person name="Worley K.C."/>
            <person name="Xie Q."/>
            <person name="Ylla G."/>
            <person name="Poulsen M."/>
            <person name="Gibbs R.A."/>
            <person name="Schal C."/>
            <person name="Richards S."/>
            <person name="Belles X."/>
            <person name="Korb J."/>
            <person name="Bornberg-Bauer E."/>
        </authorList>
    </citation>
    <scope>NUCLEOTIDE SEQUENCE [LARGE SCALE GENOMIC DNA]</scope>
    <source>
        <tissue evidence="7">Whole body</tissue>
    </source>
</reference>
<gene>
    <name evidence="7" type="ORF">B7P43_G10963</name>
</gene>
<feature type="region of interest" description="Disordered" evidence="6">
    <location>
        <begin position="132"/>
        <end position="167"/>
    </location>
</feature>
<evidence type="ECO:0000256" key="3">
    <source>
        <dbReference type="ARBA" id="ARBA00023110"/>
    </source>
</evidence>
<feature type="compositionally biased region" description="Basic and acidic residues" evidence="6">
    <location>
        <begin position="132"/>
        <end position="142"/>
    </location>
</feature>
<organism evidence="7 8">
    <name type="scientific">Cryptotermes secundus</name>
    <dbReference type="NCBI Taxonomy" id="105785"/>
    <lineage>
        <taxon>Eukaryota</taxon>
        <taxon>Metazoa</taxon>
        <taxon>Ecdysozoa</taxon>
        <taxon>Arthropoda</taxon>
        <taxon>Hexapoda</taxon>
        <taxon>Insecta</taxon>
        <taxon>Pterygota</taxon>
        <taxon>Neoptera</taxon>
        <taxon>Polyneoptera</taxon>
        <taxon>Dictyoptera</taxon>
        <taxon>Blattodea</taxon>
        <taxon>Blattoidea</taxon>
        <taxon>Termitoidae</taxon>
        <taxon>Kalotermitidae</taxon>
        <taxon>Cryptotermitinae</taxon>
        <taxon>Cryptotermes</taxon>
    </lineage>
</organism>
<accession>A0A2J7R5L5</accession>